<gene>
    <name evidence="1" type="ordered locus">Fisuc_2165</name>
    <name evidence="2" type="ordered locus">FSU_2702</name>
</gene>
<dbReference type="OrthoDB" id="9800543at2"/>
<dbReference type="PATRIC" id="fig|59374.8.peg.2590"/>
<evidence type="ECO:0000313" key="1">
    <source>
        <dbReference type="EMBL" id="ACX75751.1"/>
    </source>
</evidence>
<evidence type="ECO:0008006" key="5">
    <source>
        <dbReference type="Google" id="ProtNLM"/>
    </source>
</evidence>
<dbReference type="EMBL" id="CP002158">
    <property type="protein sequence ID" value="ADL25711.1"/>
    <property type="molecule type" value="Genomic_DNA"/>
</dbReference>
<sequence length="185" mass="20948">MKNDVKNGGVGIWLDEIVPCLKDTETGEIKETVVFKIESRSFLKKFNEKNGWGINWIEIPDNVEVFALALKENNEIQGFIGVKNDKNSVAAFIHWACTAPRNNKRLCGSQKYIGVGGHLFAIAADKSIQWGYQGAIHGFALNRELLNHYIEVLGAIFLGALHEYQFFVNENAAKHLLETYTYEWN</sequence>
<dbReference type="Proteomes" id="UP000000517">
    <property type="component" value="Chromosome"/>
</dbReference>
<reference evidence="3" key="2">
    <citation type="submission" date="2010-08" db="EMBL/GenBank/DDBJ databases">
        <title>Complete sequence of Fibrobacter succinogenes subsp. succinogenes S85.</title>
        <authorList>
            <person name="Durkin A.S."/>
            <person name="Nelson K.E."/>
            <person name="Morrison M."/>
            <person name="Forsberg C.W."/>
            <person name="Wilson D.B."/>
            <person name="Russell J.B."/>
            <person name="Cann I.K.O."/>
            <person name="Mackie R.I."/>
            <person name="White B.A."/>
        </authorList>
    </citation>
    <scope>NUCLEOTIDE SEQUENCE [LARGE SCALE GENOMIC DNA]</scope>
    <source>
        <strain evidence="3">ATCC 19169 / S85</strain>
    </source>
</reference>
<accession>C9RK18</accession>
<organism evidence="2 3">
    <name type="scientific">Fibrobacter succinogenes (strain ATCC 19169 / S85)</name>
    <dbReference type="NCBI Taxonomy" id="59374"/>
    <lineage>
        <taxon>Bacteria</taxon>
        <taxon>Pseudomonadati</taxon>
        <taxon>Fibrobacterota</taxon>
        <taxon>Fibrobacteria</taxon>
        <taxon>Fibrobacterales</taxon>
        <taxon>Fibrobacteraceae</taxon>
        <taxon>Fibrobacter</taxon>
    </lineage>
</organism>
<reference evidence="1 4" key="1">
    <citation type="submission" date="2009-10" db="EMBL/GenBank/DDBJ databases">
        <title>Complete sequence of Fibrobacter succinogenes subsp. succinogenes S85.</title>
        <authorList>
            <consortium name="US DOE Joint Genome Institute"/>
            <person name="Lucas S."/>
            <person name="Copeland A."/>
            <person name="Lapidus A."/>
            <person name="Glavina del Rio T."/>
            <person name="Tice H."/>
            <person name="Bruce D."/>
            <person name="Goodwin L."/>
            <person name="Pitluck S."/>
            <person name="Chertkov O."/>
            <person name="Detter J.C."/>
            <person name="Han C."/>
            <person name="Tapia R."/>
            <person name="Larimer F."/>
            <person name="Land M."/>
            <person name="Hauser L."/>
            <person name="Kyrpides N."/>
            <person name="Mikhailova N."/>
            <person name="Weimer P.J."/>
            <person name="Stevenson D.M."/>
            <person name="Boyum J."/>
            <person name="Brumm P.I."/>
            <person name="Mead D."/>
        </authorList>
    </citation>
    <scope>NUCLEOTIDE SEQUENCE [LARGE SCALE GENOMIC DNA]</scope>
    <source>
        <strain evidence="4">ATCC 19169 / S85</strain>
        <strain evidence="1">S85</strain>
    </source>
</reference>
<name>C9RK18_FIBSS</name>
<dbReference type="EMBL" id="CP001792">
    <property type="protein sequence ID" value="ACX75751.1"/>
    <property type="molecule type" value="Genomic_DNA"/>
</dbReference>
<evidence type="ECO:0000313" key="4">
    <source>
        <dbReference type="Proteomes" id="UP000001497"/>
    </source>
</evidence>
<dbReference type="Proteomes" id="UP000001497">
    <property type="component" value="Chromosome"/>
</dbReference>
<dbReference type="KEGG" id="fsc:FSU_2702"/>
<evidence type="ECO:0000313" key="3">
    <source>
        <dbReference type="Proteomes" id="UP000000517"/>
    </source>
</evidence>
<dbReference type="AlphaFoldDB" id="C9RK18"/>
<dbReference type="STRING" id="59374.FSU_2702"/>
<dbReference type="eggNOG" id="ENOG502ZGGW">
    <property type="taxonomic scope" value="Bacteria"/>
</dbReference>
<dbReference type="RefSeq" id="WP_014546812.1">
    <property type="nucleotide sequence ID" value="NC_013410.1"/>
</dbReference>
<dbReference type="KEGG" id="fsu:Fisuc_2165"/>
<reference evidence="2" key="3">
    <citation type="submission" date="2010-08" db="EMBL/GenBank/DDBJ databases">
        <authorList>
            <person name="Durkin A.S."/>
            <person name="Nelson K.E."/>
            <person name="Morrison M."/>
            <person name="Forsberg C.W."/>
            <person name="Wilson D.B."/>
            <person name="Russell J.B."/>
            <person name="Cann I.K.O."/>
            <person name="Mackie R.I."/>
            <person name="White B.A."/>
        </authorList>
    </citation>
    <scope>NUCLEOTIDE SEQUENCE</scope>
    <source>
        <strain evidence="2">S85</strain>
    </source>
</reference>
<dbReference type="HOGENOM" id="CLU_125389_0_0_0"/>
<evidence type="ECO:0000313" key="2">
    <source>
        <dbReference type="EMBL" id="ADL25711.1"/>
    </source>
</evidence>
<proteinExistence type="predicted"/>
<keyword evidence="4" id="KW-1185">Reference proteome</keyword>
<protein>
    <recommendedName>
        <fullName evidence="5">N-acetyltransferase domain-containing protein</fullName>
    </recommendedName>
</protein>